<keyword evidence="3" id="KW-0614">Plasmid</keyword>
<feature type="compositionally biased region" description="Low complexity" evidence="1">
    <location>
        <begin position="417"/>
        <end position="426"/>
    </location>
</feature>
<feature type="domain" description="Uncharacterised" evidence="2">
    <location>
        <begin position="45"/>
        <end position="358"/>
    </location>
</feature>
<evidence type="ECO:0000259" key="2">
    <source>
        <dbReference type="Pfam" id="PF07514"/>
    </source>
</evidence>
<evidence type="ECO:0000313" key="4">
    <source>
        <dbReference type="Proteomes" id="UP001303946"/>
    </source>
</evidence>
<gene>
    <name evidence="3" type="primary">mobH</name>
    <name evidence="3" type="ORF">RXV79_27295</name>
</gene>
<geneLocation type="plasmid" evidence="3 4">
    <name>unnamed1</name>
</geneLocation>
<reference evidence="3 4" key="1">
    <citation type="submission" date="2023-10" db="EMBL/GenBank/DDBJ databases">
        <title>Bacteria for the degradation of biodegradable plastic PBAT(Polybutylene adipate terephthalate).</title>
        <authorList>
            <person name="Weon H.-Y."/>
            <person name="Yeon J."/>
        </authorList>
    </citation>
    <scope>NUCLEOTIDE SEQUENCE [LARGE SCALE GENOMIC DNA]</scope>
    <source>
        <strain evidence="3 4">SBD 7-3</strain>
        <plasmid evidence="3 4">unnamed1</plasmid>
    </source>
</reference>
<evidence type="ECO:0000313" key="3">
    <source>
        <dbReference type="EMBL" id="WOB11146.1"/>
    </source>
</evidence>
<name>A0ABZ0D1S5_9BURK</name>
<dbReference type="Proteomes" id="UP001303946">
    <property type="component" value="Plasmid unnamed1"/>
</dbReference>
<feature type="compositionally biased region" description="Pro residues" evidence="1">
    <location>
        <begin position="427"/>
        <end position="437"/>
    </location>
</feature>
<dbReference type="RefSeq" id="WP_316704300.1">
    <property type="nucleotide sequence ID" value="NZ_CP136337.1"/>
</dbReference>
<feature type="region of interest" description="Disordered" evidence="1">
    <location>
        <begin position="14"/>
        <end position="40"/>
    </location>
</feature>
<dbReference type="NCBIfam" id="NF041494">
    <property type="entry name" value="MobH"/>
    <property type="match status" value="1"/>
</dbReference>
<dbReference type="Gene3D" id="1.10.3210.40">
    <property type="match status" value="1"/>
</dbReference>
<protein>
    <submittedName>
        <fullName evidence="3">MobH family relaxase</fullName>
    </submittedName>
</protein>
<feature type="compositionally biased region" description="Low complexity" evidence="1">
    <location>
        <begin position="472"/>
        <end position="483"/>
    </location>
</feature>
<dbReference type="Pfam" id="PF07514">
    <property type="entry name" value="TraI_2"/>
    <property type="match status" value="1"/>
</dbReference>
<organism evidence="3 4">
    <name type="scientific">Piscinibacter gummiphilus</name>
    <dbReference type="NCBI Taxonomy" id="946333"/>
    <lineage>
        <taxon>Bacteria</taxon>
        <taxon>Pseudomonadati</taxon>
        <taxon>Pseudomonadota</taxon>
        <taxon>Betaproteobacteria</taxon>
        <taxon>Burkholderiales</taxon>
        <taxon>Sphaerotilaceae</taxon>
        <taxon>Piscinibacter</taxon>
    </lineage>
</organism>
<feature type="region of interest" description="Disordered" evidence="1">
    <location>
        <begin position="404"/>
        <end position="483"/>
    </location>
</feature>
<sequence length="598" mass="64572">MSLLALLTGRIPKEAPQLAARSDPSLSEPPAPQQSSPYPAADPGIEALSVDAILAANQEFIDRIKLCYGSDRATFEKDLLVPIRNYANFVNLLPATADNFFCNAGGLFRLGLEAAFYALQGTDGHIVSGRATISTRRHLEPRWRQATFLAGLCAELHRTLSHIVVTDEKGEAWPSFLQPLTAWLQSKKSRRFFIRWLSTVQESRALGLFALPHVVPAEIMQHLAKGNNIAVPHLLSCLAGSTLYRDQNVLVELVNRSTALVIDRDLIASSHRYGRPILGAHLERYLIDAMRRLVATDDRWAPNQERSRVWLGQDGLYIVWPNAAAEIRQLLEEDELPGIPKSPETIAEILLSAGVLSARAADQPLWQICPPPGKTVLEAIKLTSPGILLSTDDGLKPIEASIAHTPSKATPRQEPTAAAAASVGSPQAPPSTSPPSLPQGATPQPLCTSDGEIVTPYASAASDPIQPPSQQEAVPAASTADTAAPAPEPFRLAAPMRLVPQVRAALDIAIQSLNGSAKDAQAITIATGIFIPLDFFKSQQVDIPIALRSLSDCSMVLVDTRGRAKTPQHEFRGKDELGIVLKPTFVLGLDPQHFASDQ</sequence>
<proteinExistence type="predicted"/>
<dbReference type="InterPro" id="IPR011119">
    <property type="entry name" value="Unchr_helicase_relaxase_TraI"/>
</dbReference>
<dbReference type="EMBL" id="CP136337">
    <property type="protein sequence ID" value="WOB11146.1"/>
    <property type="molecule type" value="Genomic_DNA"/>
</dbReference>
<keyword evidence="4" id="KW-1185">Reference proteome</keyword>
<evidence type="ECO:0000256" key="1">
    <source>
        <dbReference type="SAM" id="MobiDB-lite"/>
    </source>
</evidence>
<accession>A0ABZ0D1S5</accession>